<evidence type="ECO:0000256" key="1">
    <source>
        <dbReference type="ARBA" id="ARBA00004141"/>
    </source>
</evidence>
<dbReference type="Gene3D" id="3.30.70.1350">
    <property type="entry name" value="Cation efflux protein, cytoplasmic domain"/>
    <property type="match status" value="1"/>
</dbReference>
<gene>
    <name evidence="10" type="ORF">D9R14_04770</name>
</gene>
<evidence type="ECO:0000313" key="10">
    <source>
        <dbReference type="EMBL" id="RLP80385.1"/>
    </source>
</evidence>
<dbReference type="Pfam" id="PF01545">
    <property type="entry name" value="Cation_efflux"/>
    <property type="match status" value="1"/>
</dbReference>
<name>A0A3L7AK83_9HYPH</name>
<evidence type="ECO:0000259" key="8">
    <source>
        <dbReference type="Pfam" id="PF01545"/>
    </source>
</evidence>
<dbReference type="RefSeq" id="WP_121622179.1">
    <property type="nucleotide sequence ID" value="NZ_JACIIW010000006.1"/>
</dbReference>
<dbReference type="EMBL" id="RCTF01000003">
    <property type="protein sequence ID" value="RLP80385.1"/>
    <property type="molecule type" value="Genomic_DNA"/>
</dbReference>
<feature type="transmembrane region" description="Helical" evidence="7">
    <location>
        <begin position="14"/>
        <end position="36"/>
    </location>
</feature>
<feature type="transmembrane region" description="Helical" evidence="7">
    <location>
        <begin position="116"/>
        <end position="138"/>
    </location>
</feature>
<dbReference type="Pfam" id="PF16916">
    <property type="entry name" value="ZT_dimer"/>
    <property type="match status" value="1"/>
</dbReference>
<evidence type="ECO:0000256" key="3">
    <source>
        <dbReference type="ARBA" id="ARBA00022448"/>
    </source>
</evidence>
<dbReference type="InterPro" id="IPR027470">
    <property type="entry name" value="Cation_efflux_CTD"/>
</dbReference>
<dbReference type="InterPro" id="IPR050291">
    <property type="entry name" value="CDF_Transporter"/>
</dbReference>
<dbReference type="InterPro" id="IPR027469">
    <property type="entry name" value="Cation_efflux_TMD_sf"/>
</dbReference>
<dbReference type="GO" id="GO:0008324">
    <property type="term" value="F:monoatomic cation transmembrane transporter activity"/>
    <property type="evidence" value="ECO:0007669"/>
    <property type="project" value="InterPro"/>
</dbReference>
<dbReference type="SUPFAM" id="SSF160240">
    <property type="entry name" value="Cation efflux protein cytoplasmic domain-like"/>
    <property type="match status" value="1"/>
</dbReference>
<dbReference type="Gene3D" id="1.20.1510.10">
    <property type="entry name" value="Cation efflux protein transmembrane domain"/>
    <property type="match status" value="1"/>
</dbReference>
<accession>A0A3L7AK83</accession>
<evidence type="ECO:0000256" key="6">
    <source>
        <dbReference type="ARBA" id="ARBA00023136"/>
    </source>
</evidence>
<dbReference type="Proteomes" id="UP000269692">
    <property type="component" value="Unassembled WGS sequence"/>
</dbReference>
<feature type="transmembrane region" description="Helical" evidence="7">
    <location>
        <begin position="42"/>
        <end position="62"/>
    </location>
</feature>
<keyword evidence="4 7" id="KW-0812">Transmembrane</keyword>
<dbReference type="PANTHER" id="PTHR43840:SF15">
    <property type="entry name" value="MITOCHONDRIAL METAL TRANSPORTER 1-RELATED"/>
    <property type="match status" value="1"/>
</dbReference>
<feature type="domain" description="Cation efflux protein cytoplasmic" evidence="9">
    <location>
        <begin position="231"/>
        <end position="291"/>
    </location>
</feature>
<dbReference type="InterPro" id="IPR058533">
    <property type="entry name" value="Cation_efflux_TM"/>
</dbReference>
<keyword evidence="3" id="KW-0813">Transport</keyword>
<evidence type="ECO:0000256" key="7">
    <source>
        <dbReference type="SAM" id="Phobius"/>
    </source>
</evidence>
<feature type="transmembrane region" description="Helical" evidence="7">
    <location>
        <begin position="188"/>
        <end position="207"/>
    </location>
</feature>
<protein>
    <recommendedName>
        <fullName evidence="12">Cation diffusion facilitator family transporter</fullName>
    </recommendedName>
</protein>
<keyword evidence="11" id="KW-1185">Reference proteome</keyword>
<dbReference type="AlphaFoldDB" id="A0A3L7AK83"/>
<evidence type="ECO:0000313" key="11">
    <source>
        <dbReference type="Proteomes" id="UP000269692"/>
    </source>
</evidence>
<comment type="subcellular location">
    <subcellularLocation>
        <location evidence="1">Membrane</location>
        <topology evidence="1">Multi-pass membrane protein</topology>
    </subcellularLocation>
</comment>
<evidence type="ECO:0000259" key="9">
    <source>
        <dbReference type="Pfam" id="PF16916"/>
    </source>
</evidence>
<sequence length="305" mass="32231">MREPSENDRLKERAILLAVLLDVSVFIPYAFTVWHIGSLAMLAELLRGGLLLIVEGAALVTLRAVHRGKTYFYEFGVGKLERMLSAGIGALLIGAAGFIVARALGGRVPPELTPAWAAMAVGLVSYNLLANVLPLAPLWRATKAGASIIVLSQFRARLAKAVASVTVVACVAIDALSPDRQLARIADAVGGLVGAGFMVVVGAQMIYEALPDLLDRALAEPLQLKVTAALAASFRDYEQLIGVRTRRSGTVPHVEITVAFDPARTLADVGAVTRAMRRTVRAAIPEADVVVIAVPLDEAAPSRSA</sequence>
<dbReference type="InterPro" id="IPR036837">
    <property type="entry name" value="Cation_efflux_CTD_sf"/>
</dbReference>
<keyword evidence="6 7" id="KW-0472">Membrane</keyword>
<comment type="caution">
    <text evidence="10">The sequence shown here is derived from an EMBL/GenBank/DDBJ whole genome shotgun (WGS) entry which is preliminary data.</text>
</comment>
<organism evidence="10 11">
    <name type="scientific">Xanthobacter tagetidis</name>
    <dbReference type="NCBI Taxonomy" id="60216"/>
    <lineage>
        <taxon>Bacteria</taxon>
        <taxon>Pseudomonadati</taxon>
        <taxon>Pseudomonadota</taxon>
        <taxon>Alphaproteobacteria</taxon>
        <taxon>Hyphomicrobiales</taxon>
        <taxon>Xanthobacteraceae</taxon>
        <taxon>Xanthobacter</taxon>
    </lineage>
</organism>
<keyword evidence="5 7" id="KW-1133">Transmembrane helix</keyword>
<evidence type="ECO:0000256" key="2">
    <source>
        <dbReference type="ARBA" id="ARBA00008114"/>
    </source>
</evidence>
<proteinExistence type="inferred from homology"/>
<dbReference type="GO" id="GO:0016020">
    <property type="term" value="C:membrane"/>
    <property type="evidence" value="ECO:0007669"/>
    <property type="project" value="UniProtKB-SubCell"/>
</dbReference>
<evidence type="ECO:0000256" key="5">
    <source>
        <dbReference type="ARBA" id="ARBA00022989"/>
    </source>
</evidence>
<reference evidence="10 11" key="1">
    <citation type="submission" date="2018-10" db="EMBL/GenBank/DDBJ databases">
        <title>Xanthobacter tagetidis genome sequencing and assembly.</title>
        <authorList>
            <person name="Maclea K.S."/>
            <person name="Goen A.E."/>
            <person name="Fatima S.A."/>
        </authorList>
    </citation>
    <scope>NUCLEOTIDE SEQUENCE [LARGE SCALE GENOMIC DNA]</scope>
    <source>
        <strain evidence="10 11">ATCC 700314</strain>
    </source>
</reference>
<feature type="domain" description="Cation efflux protein transmembrane" evidence="8">
    <location>
        <begin position="15"/>
        <end position="214"/>
    </location>
</feature>
<comment type="similarity">
    <text evidence="2">Belongs to the cation diffusion facilitator (CDF) transporter (TC 2.A.4) family.</text>
</comment>
<dbReference type="SUPFAM" id="SSF161111">
    <property type="entry name" value="Cation efflux protein transmembrane domain-like"/>
    <property type="match status" value="1"/>
</dbReference>
<feature type="transmembrane region" description="Helical" evidence="7">
    <location>
        <begin position="83"/>
        <end position="104"/>
    </location>
</feature>
<evidence type="ECO:0008006" key="12">
    <source>
        <dbReference type="Google" id="ProtNLM"/>
    </source>
</evidence>
<evidence type="ECO:0000256" key="4">
    <source>
        <dbReference type="ARBA" id="ARBA00022692"/>
    </source>
</evidence>
<dbReference type="PANTHER" id="PTHR43840">
    <property type="entry name" value="MITOCHONDRIAL METAL TRANSPORTER 1-RELATED"/>
    <property type="match status" value="1"/>
</dbReference>